<feature type="region of interest" description="Disordered" evidence="1">
    <location>
        <begin position="45"/>
        <end position="64"/>
    </location>
</feature>
<protein>
    <submittedName>
        <fullName evidence="2">Uncharacterized protein</fullName>
    </submittedName>
</protein>
<dbReference type="GO" id="GO:0042752">
    <property type="term" value="P:regulation of circadian rhythm"/>
    <property type="evidence" value="ECO:0007669"/>
    <property type="project" value="InterPro"/>
</dbReference>
<dbReference type="EMBL" id="VIEB01001264">
    <property type="protein sequence ID" value="TQD73662.1"/>
    <property type="molecule type" value="Genomic_DNA"/>
</dbReference>
<evidence type="ECO:0000313" key="2">
    <source>
        <dbReference type="EMBL" id="TQD73662.1"/>
    </source>
</evidence>
<dbReference type="STRING" id="106549.A0A540KI28"/>
<organism evidence="2 3">
    <name type="scientific">Malus baccata</name>
    <name type="common">Siberian crab apple</name>
    <name type="synonym">Pyrus baccata</name>
    <dbReference type="NCBI Taxonomy" id="106549"/>
    <lineage>
        <taxon>Eukaryota</taxon>
        <taxon>Viridiplantae</taxon>
        <taxon>Streptophyta</taxon>
        <taxon>Embryophyta</taxon>
        <taxon>Tracheophyta</taxon>
        <taxon>Spermatophyta</taxon>
        <taxon>Magnoliopsida</taxon>
        <taxon>eudicotyledons</taxon>
        <taxon>Gunneridae</taxon>
        <taxon>Pentapetalae</taxon>
        <taxon>rosids</taxon>
        <taxon>fabids</taxon>
        <taxon>Rosales</taxon>
        <taxon>Rosaceae</taxon>
        <taxon>Amygdaloideae</taxon>
        <taxon>Maleae</taxon>
        <taxon>Malus</taxon>
    </lineage>
</organism>
<evidence type="ECO:0000313" key="3">
    <source>
        <dbReference type="Proteomes" id="UP000315295"/>
    </source>
</evidence>
<dbReference type="GO" id="GO:0005634">
    <property type="term" value="C:nucleus"/>
    <property type="evidence" value="ECO:0007669"/>
    <property type="project" value="TreeGrafter"/>
</dbReference>
<dbReference type="AlphaFoldDB" id="A0A540KI28"/>
<reference evidence="2 3" key="1">
    <citation type="journal article" date="2019" name="G3 (Bethesda)">
        <title>Sequencing of a Wild Apple (Malus baccata) Genome Unravels the Differences Between Cultivated and Wild Apple Species Regarding Disease Resistance and Cold Tolerance.</title>
        <authorList>
            <person name="Chen X."/>
        </authorList>
    </citation>
    <scope>NUCLEOTIDE SEQUENCE [LARGE SCALE GENOMIC DNA]</scope>
    <source>
        <strain evidence="3">cv. Shandingzi</strain>
        <tissue evidence="2">Leaves</tissue>
    </source>
</reference>
<dbReference type="PANTHER" id="PTHR34798:SF2">
    <property type="entry name" value="PROTEIN TIME FOR COFFEE"/>
    <property type="match status" value="1"/>
</dbReference>
<evidence type="ECO:0000256" key="1">
    <source>
        <dbReference type="SAM" id="MobiDB-lite"/>
    </source>
</evidence>
<accession>A0A540KI28</accession>
<sequence length="64" mass="6683">MKGGNLSSQALMHDQFAAAQSSGPHQLVPAGFPYVHAAVPSTVQVKPAEQKKQPAGGRDCVRKA</sequence>
<dbReference type="Proteomes" id="UP000315295">
    <property type="component" value="Unassembled WGS sequence"/>
</dbReference>
<keyword evidence="3" id="KW-1185">Reference proteome</keyword>
<comment type="caution">
    <text evidence="2">The sequence shown here is derived from an EMBL/GenBank/DDBJ whole genome shotgun (WGS) entry which is preliminary data.</text>
</comment>
<gene>
    <name evidence="2" type="ORF">C1H46_040783</name>
</gene>
<name>A0A540KI28_MALBA</name>
<dbReference type="InterPro" id="IPR039317">
    <property type="entry name" value="TIC"/>
</dbReference>
<dbReference type="PANTHER" id="PTHR34798">
    <property type="entry name" value="PROTEIN TIME FOR COFFEE"/>
    <property type="match status" value="1"/>
</dbReference>
<proteinExistence type="predicted"/>